<keyword evidence="1" id="KW-0813">Transport</keyword>
<dbReference type="EMBL" id="LRPO01000017">
    <property type="protein sequence ID" value="KWZ82268.1"/>
    <property type="molecule type" value="Genomic_DNA"/>
</dbReference>
<evidence type="ECO:0000256" key="3">
    <source>
        <dbReference type="ARBA" id="ARBA00022840"/>
    </source>
</evidence>
<dbReference type="AlphaFoldDB" id="A0A0E2Z7Y1"/>
<dbReference type="PATRIC" id="fig|1681.23.peg.1367"/>
<evidence type="ECO:0000256" key="1">
    <source>
        <dbReference type="ARBA" id="ARBA00022448"/>
    </source>
</evidence>
<keyword evidence="2" id="KW-0547">Nucleotide-binding</keyword>
<dbReference type="Proteomes" id="UP000070092">
    <property type="component" value="Unassembled WGS sequence"/>
</dbReference>
<feature type="region of interest" description="Disordered" evidence="4">
    <location>
        <begin position="124"/>
        <end position="150"/>
    </location>
</feature>
<gene>
    <name evidence="5" type="ORF">HMPREF3196_00434</name>
</gene>
<dbReference type="GO" id="GO:0005524">
    <property type="term" value="F:ATP binding"/>
    <property type="evidence" value="ECO:0007669"/>
    <property type="project" value="UniProtKB-KW"/>
</dbReference>
<evidence type="ECO:0000256" key="4">
    <source>
        <dbReference type="SAM" id="MobiDB-lite"/>
    </source>
</evidence>
<dbReference type="GO" id="GO:0022857">
    <property type="term" value="F:transmembrane transporter activity"/>
    <property type="evidence" value="ECO:0007669"/>
    <property type="project" value="TreeGrafter"/>
</dbReference>
<evidence type="ECO:0000256" key="2">
    <source>
        <dbReference type="ARBA" id="ARBA00022741"/>
    </source>
</evidence>
<evidence type="ECO:0000313" key="5">
    <source>
        <dbReference type="EMBL" id="KWZ82268.1"/>
    </source>
</evidence>
<reference evidence="5 6" key="1">
    <citation type="submission" date="2016-01" db="EMBL/GenBank/DDBJ databases">
        <authorList>
            <person name="Oliw E.H."/>
        </authorList>
    </citation>
    <scope>NUCLEOTIDE SEQUENCE [LARGE SCALE GENOMIC DNA]</scope>
    <source>
        <strain evidence="5 6">MJR8628B</strain>
    </source>
</reference>
<name>A0A0E2Z7Y1_BIFBI</name>
<dbReference type="Pfam" id="PF00005">
    <property type="entry name" value="ABC_tran"/>
    <property type="match status" value="1"/>
</dbReference>
<dbReference type="PANTHER" id="PTHR24220:SF662">
    <property type="entry name" value="ABC TRANSPORTER ATP-BINDING PROTEIN"/>
    <property type="match status" value="1"/>
</dbReference>
<dbReference type="InterPro" id="IPR017911">
    <property type="entry name" value="MacB-like_ATP-bd"/>
</dbReference>
<dbReference type="PROSITE" id="PS50893">
    <property type="entry name" value="ABC_TRANSPORTER_2"/>
    <property type="match status" value="1"/>
</dbReference>
<accession>A0A0E2Z7Y1</accession>
<dbReference type="Gene3D" id="3.40.50.300">
    <property type="entry name" value="P-loop containing nucleotide triphosphate hydrolases"/>
    <property type="match status" value="1"/>
</dbReference>
<protein>
    <submittedName>
        <fullName evidence="5">ABC transporter, ATP-binding protein</fullName>
    </submittedName>
</protein>
<dbReference type="PROSITE" id="PS00211">
    <property type="entry name" value="ABC_TRANSPORTER_1"/>
    <property type="match status" value="1"/>
</dbReference>
<evidence type="ECO:0000313" key="6">
    <source>
        <dbReference type="Proteomes" id="UP000070092"/>
    </source>
</evidence>
<dbReference type="GO" id="GO:0005886">
    <property type="term" value="C:plasma membrane"/>
    <property type="evidence" value="ECO:0007669"/>
    <property type="project" value="TreeGrafter"/>
</dbReference>
<dbReference type="CDD" id="cd03255">
    <property type="entry name" value="ABC_MJ0796_LolCDE_FtsE"/>
    <property type="match status" value="1"/>
</dbReference>
<dbReference type="InterPro" id="IPR015854">
    <property type="entry name" value="ABC_transpr_LolD-like"/>
</dbReference>
<dbReference type="SUPFAM" id="SSF52540">
    <property type="entry name" value="P-loop containing nucleoside triphosphate hydrolases"/>
    <property type="match status" value="1"/>
</dbReference>
<keyword evidence="3 5" id="KW-0067">ATP-binding</keyword>
<feature type="compositionally biased region" description="Low complexity" evidence="4">
    <location>
        <begin position="124"/>
        <end position="138"/>
    </location>
</feature>
<dbReference type="RefSeq" id="WP_003812852.1">
    <property type="nucleotide sequence ID" value="NZ_CP022723.1"/>
</dbReference>
<dbReference type="InterPro" id="IPR003439">
    <property type="entry name" value="ABC_transporter-like_ATP-bd"/>
</dbReference>
<dbReference type="InterPro" id="IPR003593">
    <property type="entry name" value="AAA+_ATPase"/>
</dbReference>
<sequence>MAMLEINDLTREFTRRGARFAAVDHVSFSMDQGELVAIIGRSGNGKSTLLNLIAGLLKPTSGTVEIDGRNVSKLSDKELSQLRNATLGFVTQGQTLLGNLTVLDNVILPAVLFGPAKKTVVPDDVAAPGEADAAGAADSAREQDDADMPDVIDDDLTAEHEPDALERRATMLLDRLGVADLSDSYPKELSGGEMRRVSIARALMNGPKLLILDEPTGDLDATSTTMVMRLLRNVADETAAVLIVTHDGDTLPYADRVYAMDAGRLTPAGGA</sequence>
<dbReference type="SMR" id="A0A0E2Z7Y1"/>
<dbReference type="PANTHER" id="PTHR24220">
    <property type="entry name" value="IMPORT ATP-BINDING PROTEIN"/>
    <property type="match status" value="1"/>
</dbReference>
<organism evidence="5 6">
    <name type="scientific">Bifidobacterium bifidum</name>
    <dbReference type="NCBI Taxonomy" id="1681"/>
    <lineage>
        <taxon>Bacteria</taxon>
        <taxon>Bacillati</taxon>
        <taxon>Actinomycetota</taxon>
        <taxon>Actinomycetes</taxon>
        <taxon>Bifidobacteriales</taxon>
        <taxon>Bifidobacteriaceae</taxon>
        <taxon>Bifidobacterium</taxon>
    </lineage>
</organism>
<dbReference type="InterPro" id="IPR017871">
    <property type="entry name" value="ABC_transporter-like_CS"/>
</dbReference>
<comment type="caution">
    <text evidence="5">The sequence shown here is derived from an EMBL/GenBank/DDBJ whole genome shotgun (WGS) entry which is preliminary data.</text>
</comment>
<dbReference type="GO" id="GO:0016887">
    <property type="term" value="F:ATP hydrolysis activity"/>
    <property type="evidence" value="ECO:0007669"/>
    <property type="project" value="InterPro"/>
</dbReference>
<dbReference type="SMART" id="SM00382">
    <property type="entry name" value="AAA"/>
    <property type="match status" value="1"/>
</dbReference>
<proteinExistence type="predicted"/>
<dbReference type="InterPro" id="IPR027417">
    <property type="entry name" value="P-loop_NTPase"/>
</dbReference>